<proteinExistence type="inferred from homology"/>
<accession>Q98S25</accession>
<dbReference type="GO" id="GO:0051603">
    <property type="term" value="P:proteolysis involved in protein catabolic process"/>
    <property type="evidence" value="ECO:0007669"/>
    <property type="project" value="InterPro"/>
</dbReference>
<evidence type="ECO:0000313" key="5">
    <source>
        <dbReference type="Proteomes" id="UP000242167"/>
    </source>
</evidence>
<dbReference type="GO" id="GO:0005839">
    <property type="term" value="C:proteasome core complex"/>
    <property type="evidence" value="ECO:0007669"/>
    <property type="project" value="InterPro"/>
</dbReference>
<dbReference type="EMBL" id="AF083031">
    <property type="protein sequence ID" value="AAK39755.1"/>
    <property type="molecule type" value="Genomic_DNA"/>
</dbReference>
<protein>
    <recommendedName>
        <fullName evidence="3">Proteasome subunit beta</fullName>
    </recommendedName>
</protein>
<keyword evidence="3" id="KW-0539">Nucleus</keyword>
<dbReference type="PANTHER" id="PTHR32194:SF10">
    <property type="entry name" value="PROTEASOME SUBUNIT BETA TYPE-3"/>
    <property type="match status" value="1"/>
</dbReference>
<dbReference type="GO" id="GO:0005634">
    <property type="term" value="C:nucleus"/>
    <property type="evidence" value="ECO:0007669"/>
    <property type="project" value="UniProtKB-SubCell"/>
</dbReference>
<dbReference type="InterPro" id="IPR001353">
    <property type="entry name" value="Proteasome_sua/b"/>
</dbReference>
<comment type="similarity">
    <text evidence="3">Belongs to the peptidase T1B family.</text>
</comment>
<evidence type="ECO:0000256" key="1">
    <source>
        <dbReference type="ARBA" id="ARBA00022490"/>
    </source>
</evidence>
<dbReference type="Pfam" id="PF00227">
    <property type="entry name" value="Proteasome"/>
    <property type="match status" value="1"/>
</dbReference>
<evidence type="ECO:0000313" key="4">
    <source>
        <dbReference type="EMBL" id="AAK39755.1"/>
    </source>
</evidence>
<name>Q98S25_GUITH</name>
<dbReference type="RefSeq" id="XP_001713446.1">
    <property type="nucleotide sequence ID" value="XM_001713394.1"/>
</dbReference>
<dbReference type="AlphaFoldDB" id="Q98S25"/>
<comment type="subcellular location">
    <subcellularLocation>
        <location evidence="3">Cytoplasm</location>
    </subcellularLocation>
    <subcellularLocation>
        <location evidence="3">Nucleus</location>
    </subcellularLocation>
</comment>
<keyword evidence="1 3" id="KW-0963">Cytoplasm</keyword>
<evidence type="ECO:0000256" key="2">
    <source>
        <dbReference type="ARBA" id="ARBA00022942"/>
    </source>
</evidence>
<comment type="subunit">
    <text evidence="3">Component of the proteasome complex.</text>
</comment>
<dbReference type="InterPro" id="IPR023333">
    <property type="entry name" value="Proteasome_suB-type"/>
</dbReference>
<comment type="function">
    <text evidence="3">Component of the proteasome, a multicatalytic proteinase complex which is characterized by its ability to cleave peptides with Arg, Phe, Tyr, Leu, and Glu adjacent to the leaving group at neutral or slightly basic pH. The proteasome has an ATP-dependent proteolytic activity.</text>
</comment>
<sequence length="200" mass="22561">MNSFGGCVVAILGKDSLCIASDSENGSVSYLTEFKTQKIFKLHEDIIIGIVGLLGDIYGFKEILEYEISIVTKKEQKKMEPIEILSLISTLLYKKRFNPYLLEILVAGFTENGKPFLGTVDCIGAISYISNYACIGNLCENIFPLIQFLWRPGMDLKELIILVSKSMKVGNRRNCYSSKNSTVMIYNIKYKICKKLILKI</sequence>
<gene>
    <name evidence="4" type="primary">prsB3</name>
</gene>
<dbReference type="PROSITE" id="PS00854">
    <property type="entry name" value="PROTEASOME_BETA_1"/>
    <property type="match status" value="1"/>
</dbReference>
<dbReference type="InterPro" id="IPR016050">
    <property type="entry name" value="Proteasome_bsu_CS"/>
</dbReference>
<dbReference type="GeneID" id="857228"/>
<dbReference type="PANTHER" id="PTHR32194">
    <property type="entry name" value="METALLOPROTEASE TLDD"/>
    <property type="match status" value="1"/>
</dbReference>
<dbReference type="SUPFAM" id="SSF56235">
    <property type="entry name" value="N-terminal nucleophile aminohydrolases (Ntn hydrolases)"/>
    <property type="match status" value="1"/>
</dbReference>
<geneLocation type="nucleomorph" evidence="4"/>
<keyword evidence="2 3" id="KW-0647">Proteasome</keyword>
<evidence type="ECO:0000256" key="3">
    <source>
        <dbReference type="RuleBase" id="RU004203"/>
    </source>
</evidence>
<dbReference type="InterPro" id="IPR029055">
    <property type="entry name" value="Ntn_hydrolases_N"/>
</dbReference>
<dbReference type="GO" id="GO:0005737">
    <property type="term" value="C:cytoplasm"/>
    <property type="evidence" value="ECO:0007669"/>
    <property type="project" value="UniProtKB-SubCell"/>
</dbReference>
<reference evidence="4 5" key="1">
    <citation type="journal article" date="2001" name="Nature">
        <title>The highly reduced genome of an enslaved algal nucleus.</title>
        <authorList>
            <person name="Douglas S."/>
            <person name="Zauner S."/>
            <person name="Fraunholz M."/>
            <person name="Beaton M."/>
            <person name="Penny S."/>
            <person name="Deng L."/>
            <person name="Wu X."/>
            <person name="Reith M."/>
            <person name="Cavalier-Smith T."/>
            <person name="Maier U."/>
        </authorList>
    </citation>
    <scope>NUCLEOTIDE SEQUENCE [LARGE SCALE GENOMIC DNA]</scope>
</reference>
<dbReference type="PIR" id="D90133">
    <property type="entry name" value="D90133"/>
</dbReference>
<dbReference type="Gene3D" id="3.60.20.10">
    <property type="entry name" value="Glutamine Phosphoribosylpyrophosphate, subunit 1, domain 1"/>
    <property type="match status" value="1"/>
</dbReference>
<dbReference type="Proteomes" id="UP000242167">
    <property type="component" value="Nucleomorph 3"/>
</dbReference>
<keyword evidence="4" id="KW-0542">Nucleomorph</keyword>
<organism evidence="4 5">
    <name type="scientific">Guillardia theta</name>
    <name type="common">Cryptophyte</name>
    <name type="synonym">Cryptomonas phi</name>
    <dbReference type="NCBI Taxonomy" id="55529"/>
    <lineage>
        <taxon>Eukaryota</taxon>
        <taxon>Cryptophyceae</taxon>
        <taxon>Pyrenomonadales</taxon>
        <taxon>Geminigeraceae</taxon>
        <taxon>Guillardia</taxon>
    </lineage>
</organism>